<feature type="domain" description="Secretion system C-terminal sorting" evidence="3">
    <location>
        <begin position="383"/>
        <end position="449"/>
    </location>
</feature>
<dbReference type="RefSeq" id="WP_103804235.1">
    <property type="nucleotide sequence ID" value="NZ_PQVG01000001.1"/>
</dbReference>
<organism evidence="4 5">
    <name type="scientific">Flavobacterium alvei</name>
    <dbReference type="NCBI Taxonomy" id="2080416"/>
    <lineage>
        <taxon>Bacteria</taxon>
        <taxon>Pseudomonadati</taxon>
        <taxon>Bacteroidota</taxon>
        <taxon>Flavobacteriia</taxon>
        <taxon>Flavobacteriales</taxon>
        <taxon>Flavobacteriaceae</taxon>
        <taxon>Flavobacterium</taxon>
    </lineage>
</organism>
<sequence>MKKKLLKNNVLSFSFLVFLLGAFNVSHAQLNTWVGGTSSDFLDATNWSTAAPPATFLSGNTFTIGAGSPNNPVLSANYPLTSGAPTSGLIYISTVGNLTTSGNINAGGVNSVDGLLTVTGGLFNGRSNFYIGTTVGTSLAVTNVEVGGALNVKSALLISQKQAGTLNVNGGTVTTDSAGSIAVGNYPQYVDCNGILNVNAGLVKTAGALTIGTKGIVNVDGGRIELGTDRTVAIGNYITTNVLKVSGAALTAGKVLLNKYDPVTLLTTIMAVLPGTEPSALDYTTTAGSYTVGTAIADNPKSALTLGTGATATYTVSPALPAGLVLDSATGTISGTPTAVKALTTYYLKASTDYGFTTKAITIVVSAAPLGISEFKESAKIAVYPNPTTDFVTVSLSNNATVQKISVYNNLGQLVRSENKNTVSLQGLTNGNYFLTVQTAEGNYSKKIIKN</sequence>
<evidence type="ECO:0000259" key="3">
    <source>
        <dbReference type="Pfam" id="PF18962"/>
    </source>
</evidence>
<dbReference type="InterPro" id="IPR013783">
    <property type="entry name" value="Ig-like_fold"/>
</dbReference>
<dbReference type="Pfam" id="PF05345">
    <property type="entry name" value="He_PIG"/>
    <property type="match status" value="1"/>
</dbReference>
<dbReference type="GO" id="GO:0016020">
    <property type="term" value="C:membrane"/>
    <property type="evidence" value="ECO:0007669"/>
    <property type="project" value="InterPro"/>
</dbReference>
<reference evidence="4 5" key="1">
    <citation type="submission" date="2018-01" db="EMBL/GenBank/DDBJ databases">
        <authorList>
            <person name="Gaut B.S."/>
            <person name="Morton B.R."/>
            <person name="Clegg M.T."/>
            <person name="Duvall M.R."/>
        </authorList>
    </citation>
    <scope>NUCLEOTIDE SEQUENCE [LARGE SCALE GENOMIC DNA]</scope>
    <source>
        <strain evidence="4 5">HR-AY</strain>
    </source>
</reference>
<dbReference type="Proteomes" id="UP000237310">
    <property type="component" value="Unassembled WGS sequence"/>
</dbReference>
<feature type="chain" id="PRO_5015739296" description="Secretion system C-terminal sorting domain-containing protein" evidence="2">
    <location>
        <begin position="29"/>
        <end position="451"/>
    </location>
</feature>
<protein>
    <recommendedName>
        <fullName evidence="3">Secretion system C-terminal sorting domain-containing protein</fullName>
    </recommendedName>
</protein>
<dbReference type="EMBL" id="PQVG01000001">
    <property type="protein sequence ID" value="POY41195.1"/>
    <property type="molecule type" value="Genomic_DNA"/>
</dbReference>
<dbReference type="AlphaFoldDB" id="A0A2S5AF87"/>
<proteinExistence type="predicted"/>
<feature type="signal peptide" evidence="2">
    <location>
        <begin position="1"/>
        <end position="28"/>
    </location>
</feature>
<evidence type="ECO:0000256" key="2">
    <source>
        <dbReference type="SAM" id="SignalP"/>
    </source>
</evidence>
<keyword evidence="1 2" id="KW-0732">Signal</keyword>
<evidence type="ECO:0000256" key="1">
    <source>
        <dbReference type="ARBA" id="ARBA00022729"/>
    </source>
</evidence>
<dbReference type="InterPro" id="IPR015919">
    <property type="entry name" value="Cadherin-like_sf"/>
</dbReference>
<evidence type="ECO:0000313" key="4">
    <source>
        <dbReference type="EMBL" id="POY41195.1"/>
    </source>
</evidence>
<dbReference type="OrthoDB" id="1405746at2"/>
<keyword evidence="5" id="KW-1185">Reference proteome</keyword>
<accession>A0A2S5AF87</accession>
<dbReference type="SUPFAM" id="SSF49313">
    <property type="entry name" value="Cadherin-like"/>
    <property type="match status" value="1"/>
</dbReference>
<dbReference type="NCBIfam" id="TIGR04183">
    <property type="entry name" value="Por_Secre_tail"/>
    <property type="match status" value="1"/>
</dbReference>
<dbReference type="Pfam" id="PF18962">
    <property type="entry name" value="Por_Secre_tail"/>
    <property type="match status" value="1"/>
</dbReference>
<name>A0A2S5AF87_9FLAO</name>
<evidence type="ECO:0000313" key="5">
    <source>
        <dbReference type="Proteomes" id="UP000237310"/>
    </source>
</evidence>
<gene>
    <name evidence="4" type="ORF">C3L50_01340</name>
</gene>
<dbReference type="InterPro" id="IPR026444">
    <property type="entry name" value="Secre_tail"/>
</dbReference>
<dbReference type="GO" id="GO:0005509">
    <property type="term" value="F:calcium ion binding"/>
    <property type="evidence" value="ECO:0007669"/>
    <property type="project" value="InterPro"/>
</dbReference>
<dbReference type="Gene3D" id="2.60.40.10">
    <property type="entry name" value="Immunoglobulins"/>
    <property type="match status" value="1"/>
</dbReference>
<comment type="caution">
    <text evidence="4">The sequence shown here is derived from an EMBL/GenBank/DDBJ whole genome shotgun (WGS) entry which is preliminary data.</text>
</comment>